<evidence type="ECO:0000256" key="3">
    <source>
        <dbReference type="ARBA" id="ARBA00022695"/>
    </source>
</evidence>
<proteinExistence type="predicted"/>
<dbReference type="InterPro" id="IPR043502">
    <property type="entry name" value="DNA/RNA_pol_sf"/>
</dbReference>
<keyword evidence="1" id="KW-0696">RNA-directed RNA polymerase</keyword>
<reference evidence="4" key="1">
    <citation type="submission" date="2019-10" db="EMBL/GenBank/DDBJ databases">
        <title>The miscellaneous mycovirome associated to the plant pathogenic fungus Erysiphe necator.</title>
        <authorList>
            <person name="Rodriguez-Romero J."/>
            <person name="Chiapello M."/>
            <person name="Cordoba L."/>
            <person name="Turina M."/>
            <person name="Ayllon M.A."/>
        </authorList>
    </citation>
    <scope>NUCLEOTIDE SEQUENCE</scope>
    <source>
        <strain evidence="4">PMS-18_DN31373</strain>
    </source>
</reference>
<accession>A0A6B9KAQ3</accession>
<evidence type="ECO:0000256" key="2">
    <source>
        <dbReference type="ARBA" id="ARBA00022679"/>
    </source>
</evidence>
<name>A0A6B9KAQ3_9VIRU</name>
<organism evidence="4">
    <name type="scientific">Erysiphe necator associated ourmia-like virus 8</name>
    <dbReference type="NCBI Taxonomy" id="2689566"/>
    <lineage>
        <taxon>Viruses</taxon>
        <taxon>Riboviria</taxon>
        <taxon>Orthornavirae</taxon>
        <taxon>Lenarviricota</taxon>
        <taxon>Miaviricetes</taxon>
        <taxon>Ourlivirales</taxon>
        <taxon>Botourmiaviridae</taxon>
    </lineage>
</organism>
<dbReference type="GO" id="GO:0003968">
    <property type="term" value="F:RNA-directed RNA polymerase activity"/>
    <property type="evidence" value="ECO:0007669"/>
    <property type="project" value="UniProtKB-KW"/>
</dbReference>
<dbReference type="EMBL" id="MN552397">
    <property type="protein sequence ID" value="QGZ98428.1"/>
    <property type="molecule type" value="Genomic_RNA"/>
</dbReference>
<keyword evidence="3" id="KW-0548">Nucleotidyltransferase</keyword>
<evidence type="ECO:0000313" key="4">
    <source>
        <dbReference type="EMBL" id="QGZ98428.1"/>
    </source>
</evidence>
<sequence>MVSSLKSERADLERFRRVLRQLREHLAYSASLSGLTLPGLPVLRTIGEIKVFCDLIDSNIYHPWREWLNQQEERPAFTFAHSLFLFRKLLPGGSRKEAEKKFLDKMTLPAGPVDPDFLDFCRSEIRRLFPIGWDRHYRKKCHNFVLSTSSCLQASRIDLGARGLDSSLVRSAFQKAVGLEPFADKDHQARVCAVPSGGKWRVVTINSGECEGLKPYHHLLYDHLSGFDWLCRGSPKVKSFFRKKDEVFTSGDYESATDAIPLSLYRYLLGIVNERSVNVPESVKEFAMKDSKKVFINKEGHFLGNQERGQLMGSYLSFPFLCLLNYLCFRYSIRRNVPVLINGDDIVFRSTKEESERWMENVKRCGLILSRGKTLVHPRIFTLNSLLFRGGYSKGKAMGFFRPKAFFSCPRTGSAAAGQFNSCVVGFPGHKVKREIRVAFLKEYKNFLFKRQISLHGLGFRVSEVELRMSGFLHHERFYTKEKVPHLCGPVIPGGFRKLPYPKGKQDRRDARSSEKLFFREIMELSWLPGQKRSEVEEVFGTTRMPPKPKPGLVRSLGRLVTSLRCNNLRKKGSKLYELQQEKRRTYWGRPVFSTGPIQWVRGEVMNPHNCAMNYEDEVIFVGRRR</sequence>
<protein>
    <submittedName>
        <fullName evidence="4">RNA dependent RNA polymerase</fullName>
    </submittedName>
</protein>
<keyword evidence="2" id="KW-0808">Transferase</keyword>
<dbReference type="SUPFAM" id="SSF56672">
    <property type="entry name" value="DNA/RNA polymerases"/>
    <property type="match status" value="1"/>
</dbReference>
<evidence type="ECO:0000256" key="1">
    <source>
        <dbReference type="ARBA" id="ARBA00022484"/>
    </source>
</evidence>